<proteinExistence type="inferred from homology"/>
<dbReference type="InterPro" id="IPR013792">
    <property type="entry name" value="RNA3'P_cycl/enolpyr_Trfase_a/b"/>
</dbReference>
<feature type="domain" description="RNA 3'-terminal phosphate cyclase" evidence="8">
    <location>
        <begin position="27"/>
        <end position="347"/>
    </location>
</feature>
<dbReference type="InterPro" id="IPR037136">
    <property type="entry name" value="RNA3'_phos_cyclase_dom_sf"/>
</dbReference>
<gene>
    <name evidence="5 10" type="primary">rtcA</name>
    <name evidence="10" type="ORF">Pan181_28090</name>
</gene>
<evidence type="ECO:0000256" key="6">
    <source>
        <dbReference type="NCBIfam" id="TIGR03399"/>
    </source>
</evidence>
<dbReference type="InterPro" id="IPR023797">
    <property type="entry name" value="RNA3'_phos_cyclase_dom"/>
</dbReference>
<feature type="region of interest" description="Disordered" evidence="7">
    <location>
        <begin position="1"/>
        <end position="26"/>
    </location>
</feature>
<dbReference type="SUPFAM" id="SSF55205">
    <property type="entry name" value="EPT/RTPC-like"/>
    <property type="match status" value="1"/>
</dbReference>
<evidence type="ECO:0000256" key="7">
    <source>
        <dbReference type="SAM" id="MobiDB-lite"/>
    </source>
</evidence>
<dbReference type="Gene3D" id="3.30.360.20">
    <property type="entry name" value="RNA 3'-terminal phosphate cyclase, insert domain"/>
    <property type="match status" value="1"/>
</dbReference>
<comment type="catalytic activity">
    <reaction evidence="4 5">
        <text>a 3'-end 3'-phospho-ribonucleotide-RNA + ATP = a 3'-end 2',3'-cyclophospho-ribonucleotide-RNA + AMP + diphosphate</text>
        <dbReference type="Rhea" id="RHEA:23976"/>
        <dbReference type="Rhea" id="RHEA-COMP:10463"/>
        <dbReference type="Rhea" id="RHEA-COMP:10464"/>
        <dbReference type="ChEBI" id="CHEBI:30616"/>
        <dbReference type="ChEBI" id="CHEBI:33019"/>
        <dbReference type="ChEBI" id="CHEBI:83062"/>
        <dbReference type="ChEBI" id="CHEBI:83064"/>
        <dbReference type="ChEBI" id="CHEBI:456215"/>
        <dbReference type="EC" id="6.5.1.4"/>
    </reaction>
</comment>
<feature type="binding site" evidence="5">
    <location>
        <position position="118"/>
    </location>
    <ligand>
        <name>ATP</name>
        <dbReference type="ChEBI" id="CHEBI:30616"/>
    </ligand>
</feature>
<evidence type="ECO:0000256" key="3">
    <source>
        <dbReference type="ARBA" id="ARBA00022741"/>
    </source>
</evidence>
<comment type="function">
    <text evidence="5">Catalyzes the conversion of 3'-phosphate to a 2',3'-cyclic phosphodiester at the end of RNA. The mechanism of action of the enzyme occurs in 3 steps: (A) adenylation of the enzyme by ATP; (B) transfer of adenylate to an RNA-N3'P to produce RNA-N3'PP5'A; (C) and attack of the adjacent 2'-hydroxyl on the 3'-phosphorus in the diester linkage to produce the cyclic end product. The biological role of this enzyme is unknown but it is likely to function in some aspects of cellular RNA processing.</text>
</comment>
<dbReference type="HAMAP" id="MF_00200">
    <property type="entry name" value="RTC"/>
    <property type="match status" value="1"/>
</dbReference>
<keyword evidence="5" id="KW-0963">Cytoplasm</keyword>
<evidence type="ECO:0000313" key="11">
    <source>
        <dbReference type="Proteomes" id="UP000315750"/>
    </source>
</evidence>
<dbReference type="GO" id="GO:0006396">
    <property type="term" value="P:RNA processing"/>
    <property type="evidence" value="ECO:0007669"/>
    <property type="project" value="UniProtKB-UniRule"/>
</dbReference>
<comment type="subcellular location">
    <subcellularLocation>
        <location evidence="5">Cytoplasm</location>
    </subcellularLocation>
</comment>
<dbReference type="InterPro" id="IPR013791">
    <property type="entry name" value="RNA3'-term_phos_cycl_insert"/>
</dbReference>
<feature type="binding site" evidence="5">
    <location>
        <begin position="300"/>
        <end position="304"/>
    </location>
    <ligand>
        <name>ATP</name>
        <dbReference type="ChEBI" id="CHEBI:30616"/>
    </ligand>
</feature>
<dbReference type="InterPro" id="IPR000228">
    <property type="entry name" value="RNA3'_term_phos_cyc"/>
</dbReference>
<dbReference type="NCBIfam" id="TIGR03399">
    <property type="entry name" value="RNA_3prim_cycl"/>
    <property type="match status" value="1"/>
</dbReference>
<feature type="compositionally biased region" description="Basic and acidic residues" evidence="7">
    <location>
        <begin position="1"/>
        <end position="14"/>
    </location>
</feature>
<dbReference type="NCBIfam" id="NF003246">
    <property type="entry name" value="PRK04204.1-2"/>
    <property type="match status" value="1"/>
</dbReference>
<dbReference type="AlphaFoldDB" id="A0A518APE1"/>
<evidence type="ECO:0000256" key="4">
    <source>
        <dbReference type="ARBA" id="ARBA00024481"/>
    </source>
</evidence>
<dbReference type="Pfam" id="PF01137">
    <property type="entry name" value="RTC"/>
    <property type="match status" value="1"/>
</dbReference>
<sequence length="360" mass="38752">MHEASLANNKEKHTLPNTAIDIDGSQGEGGGQILRSSLTLSIVTGRPVHLTNIRAGRDKPGLMRQHLTAVRAAAEVAQATVDGDDIKSQTLHFAPTAIASGQYHFAIGTAGSGTLVLQTVLPALLLAKGDSEIIIEGGTHNQWAPPFDFLQQAYFPLLRRMGADISVAFQRYGFYPAGGGRFEVSIVPPAEQLQGLTLLDRGEVHHRAVTAVIANLSRSIAQRELQAAAEKLNWPGDCYHLSEVRAAGPGNIVIIELHCEHVREVFTGFGRIGAKAEGVALEAVSALRDYQAADVPVGPYLADQLILPLSLAAWQSGTQSQFRTMALTRHSTTHIDIVRRFLEIPIDVDQQESAMTVTIG</sequence>
<dbReference type="PANTHER" id="PTHR11096">
    <property type="entry name" value="RNA 3' TERMINAL PHOSPHATE CYCLASE"/>
    <property type="match status" value="1"/>
</dbReference>
<evidence type="ECO:0000256" key="2">
    <source>
        <dbReference type="ARBA" id="ARBA00022598"/>
    </source>
</evidence>
<dbReference type="Gene3D" id="3.65.10.20">
    <property type="entry name" value="RNA 3'-terminal phosphate cyclase domain"/>
    <property type="match status" value="1"/>
</dbReference>
<comment type="similarity">
    <text evidence="1 5">Belongs to the RNA 3'-terminal cyclase family. Type 1 subfamily.</text>
</comment>
<dbReference type="KEGG" id="amuc:Pan181_28090"/>
<protein>
    <recommendedName>
        <fullName evidence="5 6">RNA 3'-terminal phosphate cyclase</fullName>
        <shortName evidence="5">RNA cyclase</shortName>
        <shortName evidence="5">RNA-3'-phosphate cyclase</shortName>
        <ecNumber evidence="5 6">6.5.1.4</ecNumber>
    </recommendedName>
</protein>
<keyword evidence="2 5" id="KW-0436">Ligase</keyword>
<dbReference type="Pfam" id="PF05189">
    <property type="entry name" value="RTC_insert"/>
    <property type="match status" value="1"/>
</dbReference>
<keyword evidence="11" id="KW-1185">Reference proteome</keyword>
<evidence type="ECO:0000256" key="1">
    <source>
        <dbReference type="ARBA" id="ARBA00009206"/>
    </source>
</evidence>
<dbReference type="GO" id="GO:0005737">
    <property type="term" value="C:cytoplasm"/>
    <property type="evidence" value="ECO:0007669"/>
    <property type="project" value="UniProtKB-SubCell"/>
</dbReference>
<evidence type="ECO:0000313" key="10">
    <source>
        <dbReference type="EMBL" id="QDU56599.1"/>
    </source>
</evidence>
<reference evidence="10 11" key="1">
    <citation type="submission" date="2019-02" db="EMBL/GenBank/DDBJ databases">
        <title>Deep-cultivation of Planctomycetes and their phenomic and genomic characterization uncovers novel biology.</title>
        <authorList>
            <person name="Wiegand S."/>
            <person name="Jogler M."/>
            <person name="Boedeker C."/>
            <person name="Pinto D."/>
            <person name="Vollmers J."/>
            <person name="Rivas-Marin E."/>
            <person name="Kohn T."/>
            <person name="Peeters S.H."/>
            <person name="Heuer A."/>
            <person name="Rast P."/>
            <person name="Oberbeckmann S."/>
            <person name="Bunk B."/>
            <person name="Jeske O."/>
            <person name="Meyerdierks A."/>
            <person name="Storesund J.E."/>
            <person name="Kallscheuer N."/>
            <person name="Luecker S."/>
            <person name="Lage O.M."/>
            <person name="Pohl T."/>
            <person name="Merkel B.J."/>
            <person name="Hornburger P."/>
            <person name="Mueller R.-W."/>
            <person name="Bruemmer F."/>
            <person name="Labrenz M."/>
            <person name="Spormann A.M."/>
            <person name="Op den Camp H."/>
            <person name="Overmann J."/>
            <person name="Amann R."/>
            <person name="Jetten M.S.M."/>
            <person name="Mascher T."/>
            <person name="Medema M.H."/>
            <person name="Devos D.P."/>
            <person name="Kaster A.-K."/>
            <person name="Ovreas L."/>
            <person name="Rohde M."/>
            <person name="Galperin M.Y."/>
            <person name="Jogler C."/>
        </authorList>
    </citation>
    <scope>NUCLEOTIDE SEQUENCE [LARGE SCALE GENOMIC DNA]</scope>
    <source>
        <strain evidence="10 11">Pan181</strain>
    </source>
</reference>
<evidence type="ECO:0000256" key="5">
    <source>
        <dbReference type="HAMAP-Rule" id="MF_00200"/>
    </source>
</evidence>
<dbReference type="InterPro" id="IPR036553">
    <property type="entry name" value="RPTC_insert"/>
</dbReference>
<dbReference type="PIRSF" id="PIRSF005378">
    <property type="entry name" value="RNA3'_term_phos_cycl_euk"/>
    <property type="match status" value="1"/>
</dbReference>
<dbReference type="SUPFAM" id="SSF52913">
    <property type="entry name" value="RNA 3'-terminal phosphate cyclase, RPTC, insert domain"/>
    <property type="match status" value="1"/>
</dbReference>
<evidence type="ECO:0000259" key="8">
    <source>
        <dbReference type="Pfam" id="PF01137"/>
    </source>
</evidence>
<feature type="domain" description="RNA 3'-terminal phosphate cyclase insert" evidence="9">
    <location>
        <begin position="199"/>
        <end position="290"/>
    </location>
</feature>
<dbReference type="GO" id="GO:0005524">
    <property type="term" value="F:ATP binding"/>
    <property type="evidence" value="ECO:0007669"/>
    <property type="project" value="UniProtKB-KW"/>
</dbReference>
<dbReference type="GO" id="GO:0003963">
    <property type="term" value="F:RNA-3'-phosphate cyclase activity"/>
    <property type="evidence" value="ECO:0007669"/>
    <property type="project" value="UniProtKB-UniRule"/>
</dbReference>
<dbReference type="Proteomes" id="UP000315750">
    <property type="component" value="Chromosome"/>
</dbReference>
<keyword evidence="3 5" id="KW-0547">Nucleotide-binding</keyword>
<accession>A0A518APE1</accession>
<organism evidence="10 11">
    <name type="scientific">Aeoliella mucimassa</name>
    <dbReference type="NCBI Taxonomy" id="2527972"/>
    <lineage>
        <taxon>Bacteria</taxon>
        <taxon>Pseudomonadati</taxon>
        <taxon>Planctomycetota</taxon>
        <taxon>Planctomycetia</taxon>
        <taxon>Pirellulales</taxon>
        <taxon>Lacipirellulaceae</taxon>
        <taxon>Aeoliella</taxon>
    </lineage>
</organism>
<name>A0A518APE1_9BACT</name>
<keyword evidence="5" id="KW-0067">ATP-binding</keyword>
<dbReference type="InterPro" id="IPR017770">
    <property type="entry name" value="RNA3'_term_phos_cyc_type_1"/>
</dbReference>
<feature type="active site" description="Tele-AMP-histidine intermediate" evidence="5">
    <location>
        <position position="330"/>
    </location>
</feature>
<evidence type="ECO:0000259" key="9">
    <source>
        <dbReference type="Pfam" id="PF05189"/>
    </source>
</evidence>
<dbReference type="EMBL" id="CP036278">
    <property type="protein sequence ID" value="QDU56599.1"/>
    <property type="molecule type" value="Genomic_DNA"/>
</dbReference>
<dbReference type="EC" id="6.5.1.4" evidence="5 6"/>
<dbReference type="PANTHER" id="PTHR11096:SF0">
    <property type="entry name" value="RNA 3'-TERMINAL PHOSPHATE CYCLASE"/>
    <property type="match status" value="1"/>
</dbReference>